<dbReference type="NCBIfam" id="TIGR00728">
    <property type="entry name" value="OPT_sfam"/>
    <property type="match status" value="1"/>
</dbReference>
<evidence type="ECO:0000256" key="2">
    <source>
        <dbReference type="ARBA" id="ARBA00008807"/>
    </source>
</evidence>
<keyword evidence="4 9" id="KW-0812">Transmembrane</keyword>
<evidence type="ECO:0000256" key="6">
    <source>
        <dbReference type="ARBA" id="ARBA00022927"/>
    </source>
</evidence>
<evidence type="ECO:0000313" key="11">
    <source>
        <dbReference type="Proteomes" id="UP000186594"/>
    </source>
</evidence>
<keyword evidence="3" id="KW-0813">Transport</keyword>
<accession>A0A1U7LPI5</accession>
<protein>
    <submittedName>
        <fullName evidence="10">Sexual differentiation process protein isp4</fullName>
    </submittedName>
</protein>
<feature type="transmembrane region" description="Helical" evidence="9">
    <location>
        <begin position="151"/>
        <end position="169"/>
    </location>
</feature>
<feature type="non-terminal residue" evidence="10">
    <location>
        <position position="283"/>
    </location>
</feature>
<comment type="caution">
    <text evidence="10">The sequence shown here is derived from an EMBL/GenBank/DDBJ whole genome shotgun (WGS) entry which is preliminary data.</text>
</comment>
<sequence length="283" mass="32450">MADRKPFENIDGKQDAVEFLCDFERSPSDVQRIENIERDLEMTDADLKEPHVLETAAAIDIDEARALLKKTLDQHRFDIYFPNHLLRNIEKALQDTEKSEFSDKGFDDIRKLVDEIKLEAATLLENSPYPEVRAVVDNTDDPSLPINTFRAWFIGLFFTIIGNGVNQLFSIRLPSIYIDTVVIQLIAFPCGKFFEKVLPTRKFKTFGYEWSLNPGPFNHKEHILITIMANVSFSPGGIYVTSIFINQRLPMFLNQQWASDRGYQFLLALSTQLMGYGLAGMTR</sequence>
<keyword evidence="11" id="KW-1185">Reference proteome</keyword>
<dbReference type="AlphaFoldDB" id="A0A1U7LPI5"/>
<keyword evidence="6" id="KW-0653">Protein transport</keyword>
<dbReference type="Pfam" id="PF03169">
    <property type="entry name" value="OPT"/>
    <property type="match status" value="1"/>
</dbReference>
<feature type="transmembrane region" description="Helical" evidence="9">
    <location>
        <begin position="223"/>
        <end position="245"/>
    </location>
</feature>
<gene>
    <name evidence="10" type="ORF">NEOLI_004885</name>
</gene>
<dbReference type="GO" id="GO:0035673">
    <property type="term" value="F:oligopeptide transmembrane transporter activity"/>
    <property type="evidence" value="ECO:0007669"/>
    <property type="project" value="InterPro"/>
</dbReference>
<proteinExistence type="inferred from homology"/>
<comment type="subcellular location">
    <subcellularLocation>
        <location evidence="1">Membrane</location>
        <topology evidence="1">Multi-pass membrane protein</topology>
    </subcellularLocation>
</comment>
<dbReference type="STRING" id="1198029.A0A1U7LPI5"/>
<dbReference type="GO" id="GO:0015031">
    <property type="term" value="P:protein transport"/>
    <property type="evidence" value="ECO:0007669"/>
    <property type="project" value="UniProtKB-KW"/>
</dbReference>
<dbReference type="InterPro" id="IPR004813">
    <property type="entry name" value="OPT"/>
</dbReference>
<keyword evidence="8 9" id="KW-0472">Membrane</keyword>
<reference evidence="10 11" key="1">
    <citation type="submission" date="2016-04" db="EMBL/GenBank/DDBJ databases">
        <title>Evolutionary innovation and constraint leading to complex multicellularity in the Ascomycota.</title>
        <authorList>
            <person name="Cisse O."/>
            <person name="Nguyen A."/>
            <person name="Hewitt D.A."/>
            <person name="Jedd G."/>
            <person name="Stajich J.E."/>
        </authorList>
    </citation>
    <scope>NUCLEOTIDE SEQUENCE [LARGE SCALE GENOMIC DNA]</scope>
    <source>
        <strain evidence="10 11">DAH-3</strain>
    </source>
</reference>
<dbReference type="EMBL" id="LXFE01000747">
    <property type="protein sequence ID" value="OLL24538.1"/>
    <property type="molecule type" value="Genomic_DNA"/>
</dbReference>
<evidence type="ECO:0000256" key="4">
    <source>
        <dbReference type="ARBA" id="ARBA00022692"/>
    </source>
</evidence>
<dbReference type="PANTHER" id="PTHR22601">
    <property type="entry name" value="ISP4 LIKE PROTEIN"/>
    <property type="match status" value="1"/>
</dbReference>
<dbReference type="GO" id="GO:0016020">
    <property type="term" value="C:membrane"/>
    <property type="evidence" value="ECO:0007669"/>
    <property type="project" value="UniProtKB-SubCell"/>
</dbReference>
<evidence type="ECO:0000256" key="9">
    <source>
        <dbReference type="SAM" id="Phobius"/>
    </source>
</evidence>
<dbReference type="InterPro" id="IPR004648">
    <property type="entry name" value="Oligpept_transpt"/>
</dbReference>
<organism evidence="10 11">
    <name type="scientific">Neolecta irregularis (strain DAH-3)</name>
    <dbReference type="NCBI Taxonomy" id="1198029"/>
    <lineage>
        <taxon>Eukaryota</taxon>
        <taxon>Fungi</taxon>
        <taxon>Dikarya</taxon>
        <taxon>Ascomycota</taxon>
        <taxon>Taphrinomycotina</taxon>
        <taxon>Neolectales</taxon>
        <taxon>Neolectaceae</taxon>
        <taxon>Neolecta</taxon>
    </lineage>
</organism>
<name>A0A1U7LPI5_NEOID</name>
<keyword evidence="5" id="KW-0571">Peptide transport</keyword>
<keyword evidence="7 9" id="KW-1133">Transmembrane helix</keyword>
<evidence type="ECO:0000256" key="5">
    <source>
        <dbReference type="ARBA" id="ARBA00022856"/>
    </source>
</evidence>
<evidence type="ECO:0000256" key="7">
    <source>
        <dbReference type="ARBA" id="ARBA00022989"/>
    </source>
</evidence>
<evidence type="ECO:0000256" key="8">
    <source>
        <dbReference type="ARBA" id="ARBA00023136"/>
    </source>
</evidence>
<dbReference type="Proteomes" id="UP000186594">
    <property type="component" value="Unassembled WGS sequence"/>
</dbReference>
<evidence type="ECO:0000256" key="1">
    <source>
        <dbReference type="ARBA" id="ARBA00004141"/>
    </source>
</evidence>
<evidence type="ECO:0000256" key="3">
    <source>
        <dbReference type="ARBA" id="ARBA00022448"/>
    </source>
</evidence>
<dbReference type="OrthoDB" id="4526486at2759"/>
<comment type="similarity">
    <text evidence="2">Belongs to the oligopeptide OPT transporter family.</text>
</comment>
<dbReference type="OMA" id="HILITIM"/>
<evidence type="ECO:0000313" key="10">
    <source>
        <dbReference type="EMBL" id="OLL24538.1"/>
    </source>
</evidence>